<organism evidence="1 2">
    <name type="scientific">Phocaeicola dorei</name>
    <dbReference type="NCBI Taxonomy" id="357276"/>
    <lineage>
        <taxon>Bacteria</taxon>
        <taxon>Pseudomonadati</taxon>
        <taxon>Bacteroidota</taxon>
        <taxon>Bacteroidia</taxon>
        <taxon>Bacteroidales</taxon>
        <taxon>Bacteroidaceae</taxon>
        <taxon>Phocaeicola</taxon>
    </lineage>
</organism>
<gene>
    <name evidence="1" type="ORF">F2Y61_22735</name>
</gene>
<dbReference type="AlphaFoldDB" id="A0A5M5ZPI7"/>
<dbReference type="RefSeq" id="WP_149941355.1">
    <property type="nucleotide sequence ID" value="NZ_VVZB01000034.1"/>
</dbReference>
<evidence type="ECO:0000313" key="2">
    <source>
        <dbReference type="Proteomes" id="UP000347681"/>
    </source>
</evidence>
<protein>
    <submittedName>
        <fullName evidence="1">Uncharacterized protein</fullName>
    </submittedName>
</protein>
<reference evidence="1 2" key="1">
    <citation type="journal article" date="2019" name="Nat. Med.">
        <title>A library of human gut bacterial isolates paired with longitudinal multiomics data enables mechanistic microbiome research.</title>
        <authorList>
            <person name="Poyet M."/>
            <person name="Groussin M."/>
            <person name="Gibbons S.M."/>
            <person name="Avila-Pacheco J."/>
            <person name="Jiang X."/>
            <person name="Kearney S.M."/>
            <person name="Perrotta A.R."/>
            <person name="Berdy B."/>
            <person name="Zhao S."/>
            <person name="Lieberman T.D."/>
            <person name="Swanson P.K."/>
            <person name="Smith M."/>
            <person name="Roesemann S."/>
            <person name="Alexander J.E."/>
            <person name="Rich S.A."/>
            <person name="Livny J."/>
            <person name="Vlamakis H."/>
            <person name="Clish C."/>
            <person name="Bullock K."/>
            <person name="Deik A."/>
            <person name="Scott J."/>
            <person name="Pierce K.A."/>
            <person name="Xavier R.J."/>
            <person name="Alm E.J."/>
        </authorList>
    </citation>
    <scope>NUCLEOTIDE SEQUENCE [LARGE SCALE GENOMIC DNA]</scope>
    <source>
        <strain evidence="1 2">BIOML-A5</strain>
    </source>
</reference>
<name>A0A5M5ZPI7_9BACT</name>
<evidence type="ECO:0000313" key="1">
    <source>
        <dbReference type="EMBL" id="KAA5378854.1"/>
    </source>
</evidence>
<dbReference type="EMBL" id="VVZB01000034">
    <property type="protein sequence ID" value="KAA5378854.1"/>
    <property type="molecule type" value="Genomic_DNA"/>
</dbReference>
<dbReference type="Proteomes" id="UP000347681">
    <property type="component" value="Unassembled WGS sequence"/>
</dbReference>
<accession>A0A5M5ZPI7</accession>
<sequence>MATKKELLEKSQKAIGDYFSLSKYLFGDDAPVDVNEIPKESPFYEAARLLSDEMGLDWDKMSHEDSNRVMLNLLSDYFYNIDVDEKYKPVLTISFQKIE</sequence>
<proteinExistence type="predicted"/>
<comment type="caution">
    <text evidence="1">The sequence shown here is derived from an EMBL/GenBank/DDBJ whole genome shotgun (WGS) entry which is preliminary data.</text>
</comment>